<evidence type="ECO:0000313" key="2">
    <source>
        <dbReference type="EMBL" id="WVZ57778.1"/>
    </source>
</evidence>
<feature type="non-terminal residue" evidence="2">
    <location>
        <position position="463"/>
    </location>
</feature>
<gene>
    <name evidence="2" type="ORF">U9M48_008121</name>
</gene>
<dbReference type="Proteomes" id="UP001341281">
    <property type="component" value="Chromosome 02"/>
</dbReference>
<dbReference type="InterPro" id="IPR044824">
    <property type="entry name" value="MAIN-like"/>
</dbReference>
<sequence>GMAEEEPTPELLDPGIDSGHRSHLSAHKHLATFQCRPPKEYLELDNRWIERLRGAGLLTFCRLVEGRLVGRHDRARPRMMIDNSLITVLVDRWRPETHMFHLPCGVMAPTLQDVVYLLGLPIAGDAIGPRVVPASWRNHIYFVEIIIFTLLHAINLHRDTDDDSVRRSLEAYLLWLFGFIMFKNGTNNSVDKVLIPYAQEIADAPEDAVPLWSWGSAVPAATYRGLCDACIKDESNARFQGCALLLQLWSYERLATEPTRHSTTVSMTTMGRLWRTWENEQARCTYPNFVVELDRLVAQDVIWEPYSAEFVASRASYGLSSWCTSNEALWYTTASLVYDIYIEAHSTDRVMRQFGYAQNFPVPCVIDRISQQDHRLSRLGQPCSATWVHKVQPYVDAWADAHEHVVHPVGPHTEEWYQAFLMWYRPHTHCHVTYADTEPVTHEASSTDAYARHRDEALAGAVS</sequence>
<dbReference type="EMBL" id="CP144746">
    <property type="protein sequence ID" value="WVZ57778.1"/>
    <property type="molecule type" value="Genomic_DNA"/>
</dbReference>
<feature type="domain" description="Aminotransferase-like plant mobile" evidence="1">
    <location>
        <begin position="79"/>
        <end position="425"/>
    </location>
</feature>
<dbReference type="PANTHER" id="PTHR46033">
    <property type="entry name" value="PROTEIN MAIN-LIKE 2"/>
    <property type="match status" value="1"/>
</dbReference>
<organism evidence="2 3">
    <name type="scientific">Paspalum notatum var. saurae</name>
    <dbReference type="NCBI Taxonomy" id="547442"/>
    <lineage>
        <taxon>Eukaryota</taxon>
        <taxon>Viridiplantae</taxon>
        <taxon>Streptophyta</taxon>
        <taxon>Embryophyta</taxon>
        <taxon>Tracheophyta</taxon>
        <taxon>Spermatophyta</taxon>
        <taxon>Magnoliopsida</taxon>
        <taxon>Liliopsida</taxon>
        <taxon>Poales</taxon>
        <taxon>Poaceae</taxon>
        <taxon>PACMAD clade</taxon>
        <taxon>Panicoideae</taxon>
        <taxon>Andropogonodae</taxon>
        <taxon>Paspaleae</taxon>
        <taxon>Paspalinae</taxon>
        <taxon>Paspalum</taxon>
    </lineage>
</organism>
<dbReference type="PANTHER" id="PTHR46033:SF78">
    <property type="entry name" value="OS06G0232700 PROTEIN"/>
    <property type="match status" value="1"/>
</dbReference>
<keyword evidence="3" id="KW-1185">Reference proteome</keyword>
<dbReference type="GO" id="GO:0010073">
    <property type="term" value="P:meristem maintenance"/>
    <property type="evidence" value="ECO:0007669"/>
    <property type="project" value="InterPro"/>
</dbReference>
<protein>
    <recommendedName>
        <fullName evidence="1">Aminotransferase-like plant mobile domain-containing protein</fullName>
    </recommendedName>
</protein>
<proteinExistence type="predicted"/>
<dbReference type="InterPro" id="IPR019557">
    <property type="entry name" value="AminoTfrase-like_pln_mobile"/>
</dbReference>
<reference evidence="2 3" key="1">
    <citation type="submission" date="2024-02" db="EMBL/GenBank/DDBJ databases">
        <title>High-quality chromosome-scale genome assembly of Pensacola bahiagrass (Paspalum notatum Flugge var. saurae).</title>
        <authorList>
            <person name="Vega J.M."/>
            <person name="Podio M."/>
            <person name="Orjuela J."/>
            <person name="Siena L.A."/>
            <person name="Pessino S.C."/>
            <person name="Combes M.C."/>
            <person name="Mariac C."/>
            <person name="Albertini E."/>
            <person name="Pupilli F."/>
            <person name="Ortiz J.P.A."/>
            <person name="Leblanc O."/>
        </authorList>
    </citation>
    <scope>NUCLEOTIDE SEQUENCE [LARGE SCALE GENOMIC DNA]</scope>
    <source>
        <strain evidence="2">R1</strain>
        <tissue evidence="2">Leaf</tissue>
    </source>
</reference>
<dbReference type="Pfam" id="PF10536">
    <property type="entry name" value="PMD"/>
    <property type="match status" value="1"/>
</dbReference>
<name>A0AAQ3WCU7_PASNO</name>
<accession>A0AAQ3WCU7</accession>
<evidence type="ECO:0000313" key="3">
    <source>
        <dbReference type="Proteomes" id="UP001341281"/>
    </source>
</evidence>
<evidence type="ECO:0000259" key="1">
    <source>
        <dbReference type="Pfam" id="PF10536"/>
    </source>
</evidence>
<dbReference type="AlphaFoldDB" id="A0AAQ3WCU7"/>